<dbReference type="AlphaFoldDB" id="A0A9W7GT17"/>
<gene>
    <name evidence="1" type="ORF">HRI_000025900</name>
</gene>
<evidence type="ECO:0000313" key="2">
    <source>
        <dbReference type="Proteomes" id="UP001165190"/>
    </source>
</evidence>
<name>A0A9W7GT17_HIBTR</name>
<dbReference type="Proteomes" id="UP001165190">
    <property type="component" value="Unassembled WGS sequence"/>
</dbReference>
<protein>
    <submittedName>
        <fullName evidence="1">Homolog of E.coli BolA 4</fullName>
    </submittedName>
</protein>
<sequence length="107" mass="11923">MAKPILTTRPYIFSSTKTNLFFSHSNKCFIQNSTLFPSSNIISNGVVSKTRSGILGHRRFSIKATHVNEPGSFDSPLMQSMEKKIKDHLNAESVIVKDASGDGRHVW</sequence>
<evidence type="ECO:0000313" key="1">
    <source>
        <dbReference type="EMBL" id="GMI63566.1"/>
    </source>
</evidence>
<reference evidence="1" key="1">
    <citation type="submission" date="2023-05" db="EMBL/GenBank/DDBJ databases">
        <title>Genome and transcriptome analyses reveal genes involved in the formation of fine ridges on petal epidermal cells in Hibiscus trionum.</title>
        <authorList>
            <person name="Koshimizu S."/>
            <person name="Masuda S."/>
            <person name="Ishii T."/>
            <person name="Shirasu K."/>
            <person name="Hoshino A."/>
            <person name="Arita M."/>
        </authorList>
    </citation>
    <scope>NUCLEOTIDE SEQUENCE</scope>
    <source>
        <strain evidence="1">Hamamatsu line</strain>
    </source>
</reference>
<dbReference type="OrthoDB" id="4983at2759"/>
<keyword evidence="2" id="KW-1185">Reference proteome</keyword>
<proteinExistence type="predicted"/>
<comment type="caution">
    <text evidence="1">The sequence shown here is derived from an EMBL/GenBank/DDBJ whole genome shotgun (WGS) entry which is preliminary data.</text>
</comment>
<organism evidence="1 2">
    <name type="scientific">Hibiscus trionum</name>
    <name type="common">Flower of an hour</name>
    <dbReference type="NCBI Taxonomy" id="183268"/>
    <lineage>
        <taxon>Eukaryota</taxon>
        <taxon>Viridiplantae</taxon>
        <taxon>Streptophyta</taxon>
        <taxon>Embryophyta</taxon>
        <taxon>Tracheophyta</taxon>
        <taxon>Spermatophyta</taxon>
        <taxon>Magnoliopsida</taxon>
        <taxon>eudicotyledons</taxon>
        <taxon>Gunneridae</taxon>
        <taxon>Pentapetalae</taxon>
        <taxon>rosids</taxon>
        <taxon>malvids</taxon>
        <taxon>Malvales</taxon>
        <taxon>Malvaceae</taxon>
        <taxon>Malvoideae</taxon>
        <taxon>Hibiscus</taxon>
    </lineage>
</organism>
<dbReference type="EMBL" id="BSYR01000001">
    <property type="protein sequence ID" value="GMI63566.1"/>
    <property type="molecule type" value="Genomic_DNA"/>
</dbReference>
<accession>A0A9W7GT17</accession>